<evidence type="ECO:0000313" key="10">
    <source>
        <dbReference type="Proteomes" id="UP000255070"/>
    </source>
</evidence>
<dbReference type="SUPFAM" id="SSF101801">
    <property type="entry name" value="Surface presentation of antigens (SPOA)"/>
    <property type="match status" value="1"/>
</dbReference>
<evidence type="ECO:0000256" key="1">
    <source>
        <dbReference type="ARBA" id="ARBA00004413"/>
    </source>
</evidence>
<dbReference type="RefSeq" id="WP_003081822.1">
    <property type="nucleotide sequence ID" value="NZ_BBJZ01000034.1"/>
</dbReference>
<evidence type="ECO:0000313" key="9">
    <source>
        <dbReference type="EMBL" id="SUY73536.1"/>
    </source>
</evidence>
<dbReference type="Gene3D" id="2.30.330.10">
    <property type="entry name" value="SpoA-like"/>
    <property type="match status" value="1"/>
</dbReference>
<keyword evidence="9" id="KW-0966">Cell projection</keyword>
<reference evidence="9 10" key="1">
    <citation type="submission" date="2018-06" db="EMBL/GenBank/DDBJ databases">
        <authorList>
            <consortium name="Pathogen Informatics"/>
            <person name="Doyle S."/>
        </authorList>
    </citation>
    <scope>NUCLEOTIDE SEQUENCE [LARGE SCALE GENOMIC DNA]</scope>
    <source>
        <strain evidence="9 10">NCTC10698</strain>
    </source>
</reference>
<dbReference type="InterPro" id="IPR036429">
    <property type="entry name" value="SpoA-like_sf"/>
</dbReference>
<evidence type="ECO:0000256" key="3">
    <source>
        <dbReference type="ARBA" id="ARBA00021897"/>
    </source>
</evidence>
<keyword evidence="10" id="KW-1185">Reference proteome</keyword>
<name>A0A8B4RWS6_COMTE</name>
<dbReference type="GeneID" id="63996298"/>
<keyword evidence="6" id="KW-0283">Flagellar rotation</keyword>
<evidence type="ECO:0000256" key="2">
    <source>
        <dbReference type="ARBA" id="ARBA00009226"/>
    </source>
</evidence>
<comment type="subcellular location">
    <subcellularLocation>
        <location evidence="1">Cell membrane</location>
        <topology evidence="1">Peripheral membrane protein</topology>
        <orientation evidence="1">Cytoplasmic side</orientation>
    </subcellularLocation>
</comment>
<comment type="caution">
    <text evidence="9">The sequence shown here is derived from an EMBL/GenBank/DDBJ whole genome shotgun (WGS) entry which is preliminary data.</text>
</comment>
<dbReference type="PANTHER" id="PTHR43484">
    <property type="match status" value="1"/>
</dbReference>
<accession>A0A8B4RWS6</accession>
<dbReference type="GO" id="GO:0009425">
    <property type="term" value="C:bacterial-type flagellum basal body"/>
    <property type="evidence" value="ECO:0007669"/>
    <property type="project" value="InterPro"/>
</dbReference>
<dbReference type="Pfam" id="PF01052">
    <property type="entry name" value="FliMN_C"/>
    <property type="match status" value="1"/>
</dbReference>
<dbReference type="InterPro" id="IPR051469">
    <property type="entry name" value="FliN/MopA/SpaO"/>
</dbReference>
<dbReference type="InterPro" id="IPR001543">
    <property type="entry name" value="FliN-like_C"/>
</dbReference>
<gene>
    <name evidence="9" type="primary">fliN_2</name>
    <name evidence="9" type="ORF">NCTC10698_00211</name>
</gene>
<dbReference type="AlphaFoldDB" id="A0A8B4RWS6"/>
<dbReference type="PANTHER" id="PTHR43484:SF1">
    <property type="entry name" value="FLAGELLAR MOTOR SWITCH PROTEIN FLIN"/>
    <property type="match status" value="1"/>
</dbReference>
<keyword evidence="9" id="KW-0282">Flagellum</keyword>
<evidence type="ECO:0000256" key="6">
    <source>
        <dbReference type="ARBA" id="ARBA00022779"/>
    </source>
</evidence>
<keyword evidence="4" id="KW-1003">Cell membrane</keyword>
<dbReference type="InterPro" id="IPR001172">
    <property type="entry name" value="FliN_T3SS_HrcQb"/>
</dbReference>
<keyword evidence="9" id="KW-0969">Cilium</keyword>
<evidence type="ECO:0000259" key="8">
    <source>
        <dbReference type="Pfam" id="PF01052"/>
    </source>
</evidence>
<evidence type="ECO:0000256" key="5">
    <source>
        <dbReference type="ARBA" id="ARBA00022500"/>
    </source>
</evidence>
<keyword evidence="5" id="KW-0145">Chemotaxis</keyword>
<comment type="similarity">
    <text evidence="2">Belongs to the FliN/MopA/SpaO family.</text>
</comment>
<proteinExistence type="inferred from homology"/>
<keyword evidence="7" id="KW-0472">Membrane</keyword>
<dbReference type="Proteomes" id="UP000255070">
    <property type="component" value="Unassembled WGS sequence"/>
</dbReference>
<dbReference type="GO" id="GO:0006935">
    <property type="term" value="P:chemotaxis"/>
    <property type="evidence" value="ECO:0007669"/>
    <property type="project" value="UniProtKB-KW"/>
</dbReference>
<organism evidence="9 10">
    <name type="scientific">Comamonas testosteroni</name>
    <name type="common">Pseudomonas testosteroni</name>
    <dbReference type="NCBI Taxonomy" id="285"/>
    <lineage>
        <taxon>Bacteria</taxon>
        <taxon>Pseudomonadati</taxon>
        <taxon>Pseudomonadota</taxon>
        <taxon>Betaproteobacteria</taxon>
        <taxon>Burkholderiales</taxon>
        <taxon>Comamonadaceae</taxon>
        <taxon>Comamonas</taxon>
    </lineage>
</organism>
<evidence type="ECO:0000256" key="4">
    <source>
        <dbReference type="ARBA" id="ARBA00022475"/>
    </source>
</evidence>
<protein>
    <recommendedName>
        <fullName evidence="3">Flagellar motor switch protein FliN</fullName>
    </recommendedName>
</protein>
<dbReference type="PRINTS" id="PR00956">
    <property type="entry name" value="FLGMOTORFLIN"/>
</dbReference>
<evidence type="ECO:0000256" key="7">
    <source>
        <dbReference type="ARBA" id="ARBA00023136"/>
    </source>
</evidence>
<feature type="domain" description="Flagellar motor switch protein FliN-like C-terminal" evidence="8">
    <location>
        <begin position="44"/>
        <end position="112"/>
    </location>
</feature>
<dbReference type="GO" id="GO:0071973">
    <property type="term" value="P:bacterial-type flagellum-dependent cell motility"/>
    <property type="evidence" value="ECO:0007669"/>
    <property type="project" value="InterPro"/>
</dbReference>
<dbReference type="GO" id="GO:0005886">
    <property type="term" value="C:plasma membrane"/>
    <property type="evidence" value="ECO:0007669"/>
    <property type="project" value="UniProtKB-SubCell"/>
</dbReference>
<sequence length="121" mass="12646">MNTMDLHTDMDLQDLLDSNAQAPAADTPAPALSPAEPERLSPFLHRIPVTLTLEAGSARITLQELADLGPDSVVPLDTVVGEPLTIKVNGSAIGKGEVVVCGEAYGLKVLELSANLPVLSH</sequence>
<dbReference type="EMBL" id="UFXL01000001">
    <property type="protein sequence ID" value="SUY73536.1"/>
    <property type="molecule type" value="Genomic_DNA"/>
</dbReference>
<dbReference type="GO" id="GO:0003774">
    <property type="term" value="F:cytoskeletal motor activity"/>
    <property type="evidence" value="ECO:0007669"/>
    <property type="project" value="InterPro"/>
</dbReference>